<gene>
    <name evidence="1" type="ORF">E1301_Tti016401</name>
</gene>
<protein>
    <submittedName>
        <fullName evidence="1">Uncharacterized protein</fullName>
    </submittedName>
</protein>
<evidence type="ECO:0000313" key="2">
    <source>
        <dbReference type="Proteomes" id="UP000324632"/>
    </source>
</evidence>
<organism evidence="1 2">
    <name type="scientific">Triplophysa tibetana</name>
    <dbReference type="NCBI Taxonomy" id="1572043"/>
    <lineage>
        <taxon>Eukaryota</taxon>
        <taxon>Metazoa</taxon>
        <taxon>Chordata</taxon>
        <taxon>Craniata</taxon>
        <taxon>Vertebrata</taxon>
        <taxon>Euteleostomi</taxon>
        <taxon>Actinopterygii</taxon>
        <taxon>Neopterygii</taxon>
        <taxon>Teleostei</taxon>
        <taxon>Ostariophysi</taxon>
        <taxon>Cypriniformes</taxon>
        <taxon>Nemacheilidae</taxon>
        <taxon>Triplophysa</taxon>
    </lineage>
</organism>
<keyword evidence="2" id="KW-1185">Reference proteome</keyword>
<comment type="caution">
    <text evidence="1">The sequence shown here is derived from an EMBL/GenBank/DDBJ whole genome shotgun (WGS) entry which is preliminary data.</text>
</comment>
<dbReference type="Proteomes" id="UP000324632">
    <property type="component" value="Chromosome 25"/>
</dbReference>
<sequence length="91" mass="10401">MGNISPGVPLRIPAYELLSDALLQMPQRVRVYVNQKEKHSCGILNPRGMRAYPFACHRASVVMRGKERRGARWLKAHLMRPAESDCLGMRR</sequence>
<reference evidence="1 2" key="1">
    <citation type="journal article" date="2019" name="Mol. Ecol. Resour.">
        <title>Chromosome-level genome assembly of Triplophysa tibetana, a fish adapted to the harsh high-altitude environment of the Tibetan Plateau.</title>
        <authorList>
            <person name="Yang X."/>
            <person name="Liu H."/>
            <person name="Ma Z."/>
            <person name="Zou Y."/>
            <person name="Zou M."/>
            <person name="Mao Y."/>
            <person name="Li X."/>
            <person name="Wang H."/>
            <person name="Chen T."/>
            <person name="Wang W."/>
            <person name="Yang R."/>
        </authorList>
    </citation>
    <scope>NUCLEOTIDE SEQUENCE [LARGE SCALE GENOMIC DNA]</scope>
    <source>
        <strain evidence="1">TTIB1903HZAU</strain>
        <tissue evidence="1">Muscle</tissue>
    </source>
</reference>
<proteinExistence type="predicted"/>
<accession>A0A5A9MXL5</accession>
<evidence type="ECO:0000313" key="1">
    <source>
        <dbReference type="EMBL" id="KAA0701786.1"/>
    </source>
</evidence>
<name>A0A5A9MXL5_9TELE</name>
<dbReference type="AlphaFoldDB" id="A0A5A9MXL5"/>
<dbReference type="EMBL" id="SOYY01000025">
    <property type="protein sequence ID" value="KAA0701786.1"/>
    <property type="molecule type" value="Genomic_DNA"/>
</dbReference>